<sequence>MESRLDRMDWRLLQELQADARLSFNELSRRVHLSAPAVAERVRRLEADGVVSGYHAHVSPEAAGFPVQAVVVMDCYGPSCLLRDPEVPSWPQIRQLFRITGDGCSVLVAAVPSMAAFEAFIDRLARYGRPSSSMVLSQPVAWSPVEQSPVERSSAVRSPAAEPERRDGVPG</sequence>
<dbReference type="STRING" id="380244.SAMN05216298_1984"/>
<keyword evidence="1" id="KW-0805">Transcription regulation</keyword>
<dbReference type="Proteomes" id="UP000198662">
    <property type="component" value="Unassembled WGS sequence"/>
</dbReference>
<dbReference type="SMART" id="SM00344">
    <property type="entry name" value="HTH_ASNC"/>
    <property type="match status" value="1"/>
</dbReference>
<dbReference type="GO" id="GO:0043200">
    <property type="term" value="P:response to amino acid"/>
    <property type="evidence" value="ECO:0007669"/>
    <property type="project" value="TreeGrafter"/>
</dbReference>
<evidence type="ECO:0000256" key="3">
    <source>
        <dbReference type="ARBA" id="ARBA00023163"/>
    </source>
</evidence>
<dbReference type="Pfam" id="PF13404">
    <property type="entry name" value="HTH_AsnC-type"/>
    <property type="match status" value="1"/>
</dbReference>
<dbReference type="PROSITE" id="PS50956">
    <property type="entry name" value="HTH_ASNC_2"/>
    <property type="match status" value="1"/>
</dbReference>
<dbReference type="Pfam" id="PF01037">
    <property type="entry name" value="AsnC_trans_reg"/>
    <property type="match status" value="1"/>
</dbReference>
<organism evidence="6 7">
    <name type="scientific">Glycomyces sambucus</name>
    <dbReference type="NCBI Taxonomy" id="380244"/>
    <lineage>
        <taxon>Bacteria</taxon>
        <taxon>Bacillati</taxon>
        <taxon>Actinomycetota</taxon>
        <taxon>Actinomycetes</taxon>
        <taxon>Glycomycetales</taxon>
        <taxon>Glycomycetaceae</taxon>
        <taxon>Glycomyces</taxon>
    </lineage>
</organism>
<dbReference type="InterPro" id="IPR019887">
    <property type="entry name" value="Tscrpt_reg_AsnC/Lrp_C"/>
</dbReference>
<dbReference type="AlphaFoldDB" id="A0A1G9FRL8"/>
<dbReference type="GO" id="GO:0005829">
    <property type="term" value="C:cytosol"/>
    <property type="evidence" value="ECO:0007669"/>
    <property type="project" value="TreeGrafter"/>
</dbReference>
<name>A0A1G9FRL8_9ACTN</name>
<dbReference type="PANTHER" id="PTHR30154:SF53">
    <property type="entry name" value="HTH-TYPE TRANSCRIPTIONAL REGULATOR LRPC"/>
    <property type="match status" value="1"/>
</dbReference>
<dbReference type="FunFam" id="1.10.10.10:FF:000186">
    <property type="entry name" value="AsnC family transcriptional regulator"/>
    <property type="match status" value="1"/>
</dbReference>
<gene>
    <name evidence="6" type="ORF">SAMN05216298_1984</name>
</gene>
<feature type="region of interest" description="Disordered" evidence="4">
    <location>
        <begin position="138"/>
        <end position="171"/>
    </location>
</feature>
<dbReference type="InterPro" id="IPR019888">
    <property type="entry name" value="Tscrpt_reg_AsnC-like"/>
</dbReference>
<dbReference type="PANTHER" id="PTHR30154">
    <property type="entry name" value="LEUCINE-RESPONSIVE REGULATORY PROTEIN"/>
    <property type="match status" value="1"/>
</dbReference>
<dbReference type="SUPFAM" id="SSF54909">
    <property type="entry name" value="Dimeric alpha+beta barrel"/>
    <property type="match status" value="1"/>
</dbReference>
<evidence type="ECO:0000259" key="5">
    <source>
        <dbReference type="PROSITE" id="PS50956"/>
    </source>
</evidence>
<dbReference type="Gene3D" id="3.30.70.920">
    <property type="match status" value="1"/>
</dbReference>
<protein>
    <submittedName>
        <fullName evidence="6">Lrp/AsnC family transcriptional regulator, leucine-responsive regulatory protein</fullName>
    </submittedName>
</protein>
<evidence type="ECO:0000256" key="4">
    <source>
        <dbReference type="SAM" id="MobiDB-lite"/>
    </source>
</evidence>
<dbReference type="SUPFAM" id="SSF46785">
    <property type="entry name" value="Winged helix' DNA-binding domain"/>
    <property type="match status" value="1"/>
</dbReference>
<dbReference type="Gene3D" id="1.10.10.10">
    <property type="entry name" value="Winged helix-like DNA-binding domain superfamily/Winged helix DNA-binding domain"/>
    <property type="match status" value="1"/>
</dbReference>
<evidence type="ECO:0000256" key="2">
    <source>
        <dbReference type="ARBA" id="ARBA00023125"/>
    </source>
</evidence>
<keyword evidence="3" id="KW-0804">Transcription</keyword>
<feature type="compositionally biased region" description="Basic and acidic residues" evidence="4">
    <location>
        <begin position="162"/>
        <end position="171"/>
    </location>
</feature>
<dbReference type="InterPro" id="IPR000485">
    <property type="entry name" value="AsnC-type_HTH_dom"/>
</dbReference>
<evidence type="ECO:0000313" key="6">
    <source>
        <dbReference type="EMBL" id="SDK91040.1"/>
    </source>
</evidence>
<feature type="domain" description="HTH asnC-type" evidence="5">
    <location>
        <begin position="5"/>
        <end position="66"/>
    </location>
</feature>
<dbReference type="CDD" id="cd00090">
    <property type="entry name" value="HTH_ARSR"/>
    <property type="match status" value="1"/>
</dbReference>
<evidence type="ECO:0000313" key="7">
    <source>
        <dbReference type="Proteomes" id="UP000198662"/>
    </source>
</evidence>
<evidence type="ECO:0000256" key="1">
    <source>
        <dbReference type="ARBA" id="ARBA00023015"/>
    </source>
</evidence>
<dbReference type="PRINTS" id="PR00033">
    <property type="entry name" value="HTHASNC"/>
</dbReference>
<dbReference type="EMBL" id="FNGF01000002">
    <property type="protein sequence ID" value="SDK91040.1"/>
    <property type="molecule type" value="Genomic_DNA"/>
</dbReference>
<dbReference type="GO" id="GO:0043565">
    <property type="term" value="F:sequence-specific DNA binding"/>
    <property type="evidence" value="ECO:0007669"/>
    <property type="project" value="InterPro"/>
</dbReference>
<dbReference type="InterPro" id="IPR036388">
    <property type="entry name" value="WH-like_DNA-bd_sf"/>
</dbReference>
<reference evidence="7" key="1">
    <citation type="submission" date="2016-10" db="EMBL/GenBank/DDBJ databases">
        <authorList>
            <person name="Varghese N."/>
            <person name="Submissions S."/>
        </authorList>
    </citation>
    <scope>NUCLEOTIDE SEQUENCE [LARGE SCALE GENOMIC DNA]</scope>
    <source>
        <strain evidence="7">CGMCC 4.3147</strain>
    </source>
</reference>
<dbReference type="InterPro" id="IPR011991">
    <property type="entry name" value="ArsR-like_HTH"/>
</dbReference>
<dbReference type="InterPro" id="IPR036390">
    <property type="entry name" value="WH_DNA-bd_sf"/>
</dbReference>
<proteinExistence type="predicted"/>
<keyword evidence="7" id="KW-1185">Reference proteome</keyword>
<keyword evidence="2" id="KW-0238">DNA-binding</keyword>
<dbReference type="InterPro" id="IPR011008">
    <property type="entry name" value="Dimeric_a/b-barrel"/>
</dbReference>
<accession>A0A1G9FRL8</accession>